<keyword evidence="1" id="KW-0812">Transmembrane</keyword>
<dbReference type="Proteomes" id="UP000243459">
    <property type="component" value="Chromosome 10"/>
</dbReference>
<dbReference type="InterPro" id="IPR011692">
    <property type="entry name" value="Stress_up-reg_Nod19"/>
</dbReference>
<dbReference type="PANTHER" id="PTHR33390:SF1">
    <property type="entry name" value="STRESS UP-REGULATED NOD 19 PROTEIN"/>
    <property type="match status" value="1"/>
</dbReference>
<accession>A0A5P1E2B1</accession>
<dbReference type="AlphaFoldDB" id="A0A5P1E2B1"/>
<keyword evidence="1" id="KW-1133">Transmembrane helix</keyword>
<keyword evidence="3" id="KW-1185">Reference proteome</keyword>
<dbReference type="OMA" id="WTQWNES"/>
<sequence>MCNGPLDQYLGLGSETRRTSTWVPNPYGIEIGDPKTIPNGYEERWVLDIHAIDTRGVKDRLGCTECKCSLYNVTKDESGYPLRKNYIGGLNCCYDKTQCQLREGFGGGEIRKLYLRYSVKWTQWNESIIPVKIYILDVTDTGRIPGGASSSCKDGRVLCTSMPTYGNGNEAGNEEGYVVGMSTCYPEPGSVKIEDGEFLTIESNYNNSQMHTGVMGLFYIMIAEPQPEPKSVILFHNLSLLWRRELTKCWPALFLVGGVVAIIITISYSRRYNEGYLSL</sequence>
<feature type="transmembrane region" description="Helical" evidence="1">
    <location>
        <begin position="249"/>
        <end position="269"/>
    </location>
</feature>
<dbReference type="Gramene" id="ONK56103">
    <property type="protein sequence ID" value="ONK56103"/>
    <property type="gene ID" value="A4U43_C10F4160"/>
</dbReference>
<reference evidence="3" key="1">
    <citation type="journal article" date="2017" name="Nat. Commun.">
        <title>The asparagus genome sheds light on the origin and evolution of a young Y chromosome.</title>
        <authorList>
            <person name="Harkess A."/>
            <person name="Zhou J."/>
            <person name="Xu C."/>
            <person name="Bowers J.E."/>
            <person name="Van der Hulst R."/>
            <person name="Ayyampalayam S."/>
            <person name="Mercati F."/>
            <person name="Riccardi P."/>
            <person name="McKain M.R."/>
            <person name="Kakrana A."/>
            <person name="Tang H."/>
            <person name="Ray J."/>
            <person name="Groenendijk J."/>
            <person name="Arikit S."/>
            <person name="Mathioni S.M."/>
            <person name="Nakano M."/>
            <person name="Shan H."/>
            <person name="Telgmann-Rauber A."/>
            <person name="Kanno A."/>
            <person name="Yue Z."/>
            <person name="Chen H."/>
            <person name="Li W."/>
            <person name="Chen Y."/>
            <person name="Xu X."/>
            <person name="Zhang Y."/>
            <person name="Luo S."/>
            <person name="Chen H."/>
            <person name="Gao J."/>
            <person name="Mao Z."/>
            <person name="Pires J.C."/>
            <person name="Luo M."/>
            <person name="Kudrna D."/>
            <person name="Wing R.A."/>
            <person name="Meyers B.C."/>
            <person name="Yi K."/>
            <person name="Kong H."/>
            <person name="Lavrijsen P."/>
            <person name="Sunseri F."/>
            <person name="Falavigna A."/>
            <person name="Ye Y."/>
            <person name="Leebens-Mack J.H."/>
            <person name="Chen G."/>
        </authorList>
    </citation>
    <scope>NUCLEOTIDE SEQUENCE [LARGE SCALE GENOMIC DNA]</scope>
    <source>
        <strain evidence="3">cv. DH0086</strain>
    </source>
</reference>
<gene>
    <name evidence="2" type="ORF">A4U43_C10F4160</name>
</gene>
<name>A0A5P1E2B1_ASPOF</name>
<dbReference type="PANTHER" id="PTHR33390">
    <property type="entry name" value="STRESS UP-REGULATED NOD 19 PROTEIN"/>
    <property type="match status" value="1"/>
</dbReference>
<dbReference type="Pfam" id="PF07712">
    <property type="entry name" value="SURNod19"/>
    <property type="match status" value="2"/>
</dbReference>
<evidence type="ECO:0000313" key="2">
    <source>
        <dbReference type="EMBL" id="ONK56103.1"/>
    </source>
</evidence>
<evidence type="ECO:0008006" key="4">
    <source>
        <dbReference type="Google" id="ProtNLM"/>
    </source>
</evidence>
<protein>
    <recommendedName>
        <fullName evidence="4">Stress up-regulated Nod 19 protein</fullName>
    </recommendedName>
</protein>
<organism evidence="2 3">
    <name type="scientific">Asparagus officinalis</name>
    <name type="common">Garden asparagus</name>
    <dbReference type="NCBI Taxonomy" id="4686"/>
    <lineage>
        <taxon>Eukaryota</taxon>
        <taxon>Viridiplantae</taxon>
        <taxon>Streptophyta</taxon>
        <taxon>Embryophyta</taxon>
        <taxon>Tracheophyta</taxon>
        <taxon>Spermatophyta</taxon>
        <taxon>Magnoliopsida</taxon>
        <taxon>Liliopsida</taxon>
        <taxon>Asparagales</taxon>
        <taxon>Asparagaceae</taxon>
        <taxon>Asparagoideae</taxon>
        <taxon>Asparagus</taxon>
    </lineage>
</organism>
<evidence type="ECO:0000313" key="3">
    <source>
        <dbReference type="Proteomes" id="UP000243459"/>
    </source>
</evidence>
<proteinExistence type="predicted"/>
<dbReference type="EMBL" id="CM007390">
    <property type="protein sequence ID" value="ONK56103.1"/>
    <property type="molecule type" value="Genomic_DNA"/>
</dbReference>
<keyword evidence="1" id="KW-0472">Membrane</keyword>
<evidence type="ECO:0000256" key="1">
    <source>
        <dbReference type="SAM" id="Phobius"/>
    </source>
</evidence>